<sequence length="348" mass="38850">MSIEDKPAVLQAENVKEKPRRRGCAGHCLKFWWVYLIALLVIIVIVVPIILLVAVPKLAQSKLDEAELTVDSIVMTNSQSNNFTMAINSTIRSDGKVHAKIEPFTGKMYIEDIPSHHPFAFINFPETTSDAFQVVNVSQFTPIDDREAFTTFNTWLLQNDTFDVTIEGDTFVRVKGIARRYPVTFKKTVTLPGLRNFEGTTVFDTSISLETNRTKVPNNFLGKTRIPNRSIVTFEIGNTTFYNYLLGQDIGEVFIDNLILKPGNDNVFDMRATIEQGPIVTALGKKPYCDETKGVLPVQLRGKNVTNNGQYLSYFADALASANQTIELDVGGTLKKSLNITIPCSKDQ</sequence>
<keyword evidence="1" id="KW-1133">Transmembrane helix</keyword>
<dbReference type="InterPro" id="IPR046368">
    <property type="entry name" value="Tag1"/>
</dbReference>
<reference evidence="2" key="1">
    <citation type="submission" date="2023-06" db="EMBL/GenBank/DDBJ databases">
        <title>Genome-scale phylogeny and comparative genomics of the fungal order Sordariales.</title>
        <authorList>
            <consortium name="Lawrence Berkeley National Laboratory"/>
            <person name="Hensen N."/>
            <person name="Bonometti L."/>
            <person name="Westerberg I."/>
            <person name="Brannstrom I.O."/>
            <person name="Guillou S."/>
            <person name="Cros-Aarteil S."/>
            <person name="Calhoun S."/>
            <person name="Haridas S."/>
            <person name="Kuo A."/>
            <person name="Mondo S."/>
            <person name="Pangilinan J."/>
            <person name="Riley R."/>
            <person name="LaButti K."/>
            <person name="Andreopoulos B."/>
            <person name="Lipzen A."/>
            <person name="Chen C."/>
            <person name="Yanf M."/>
            <person name="Daum C."/>
            <person name="Ng V."/>
            <person name="Clum A."/>
            <person name="Steindorff A."/>
            <person name="Ohm R."/>
            <person name="Martin F."/>
            <person name="Silar P."/>
            <person name="Natvig D."/>
            <person name="Lalanne C."/>
            <person name="Gautier V."/>
            <person name="Ament-velasquez S.L."/>
            <person name="Kruys A."/>
            <person name="Hutchinson M.I."/>
            <person name="Powell A.J."/>
            <person name="Barry K."/>
            <person name="Miller A.N."/>
            <person name="Grigoriev I.V."/>
            <person name="Debuchy R."/>
            <person name="Gladieux P."/>
            <person name="Thoren M.H."/>
            <person name="Johannesson H."/>
        </authorList>
    </citation>
    <scope>NUCLEOTIDE SEQUENCE</scope>
    <source>
        <strain evidence="2">SMH3391-2</strain>
    </source>
</reference>
<organism evidence="2 3">
    <name type="scientific">Bombardia bombarda</name>
    <dbReference type="NCBI Taxonomy" id="252184"/>
    <lineage>
        <taxon>Eukaryota</taxon>
        <taxon>Fungi</taxon>
        <taxon>Dikarya</taxon>
        <taxon>Ascomycota</taxon>
        <taxon>Pezizomycotina</taxon>
        <taxon>Sordariomycetes</taxon>
        <taxon>Sordariomycetidae</taxon>
        <taxon>Sordariales</taxon>
        <taxon>Lasiosphaeriaceae</taxon>
        <taxon>Bombardia</taxon>
    </lineage>
</organism>
<proteinExistence type="predicted"/>
<protein>
    <submittedName>
        <fullName evidence="2">Uncharacterized protein</fullName>
    </submittedName>
</protein>
<evidence type="ECO:0000256" key="1">
    <source>
        <dbReference type="SAM" id="Phobius"/>
    </source>
</evidence>
<keyword evidence="1" id="KW-0472">Membrane</keyword>
<gene>
    <name evidence="2" type="ORF">B0T17DRAFT_490602</name>
</gene>
<keyword evidence="3" id="KW-1185">Reference proteome</keyword>
<accession>A0AA40C8R5</accession>
<dbReference type="GO" id="GO:0000329">
    <property type="term" value="C:fungal-type vacuole membrane"/>
    <property type="evidence" value="ECO:0007669"/>
    <property type="project" value="InterPro"/>
</dbReference>
<dbReference type="PANTHER" id="PTHR35895">
    <property type="entry name" value="CHROMOSOME 16, WHOLE GENOME SHOTGUN SEQUENCE"/>
    <property type="match status" value="1"/>
</dbReference>
<comment type="caution">
    <text evidence="2">The sequence shown here is derived from an EMBL/GenBank/DDBJ whole genome shotgun (WGS) entry which is preliminary data.</text>
</comment>
<dbReference type="Proteomes" id="UP001174934">
    <property type="component" value="Unassembled WGS sequence"/>
</dbReference>
<evidence type="ECO:0000313" key="3">
    <source>
        <dbReference type="Proteomes" id="UP001174934"/>
    </source>
</evidence>
<keyword evidence="1" id="KW-0812">Transmembrane</keyword>
<dbReference type="PANTHER" id="PTHR35895:SF1">
    <property type="entry name" value="LIPID-BINDING SERUM GLYCOPROTEIN C-TERMINAL DOMAIN-CONTAINING PROTEIN"/>
    <property type="match status" value="1"/>
</dbReference>
<dbReference type="InterPro" id="IPR022185">
    <property type="entry name" value="DUF3712"/>
</dbReference>
<dbReference type="EMBL" id="JAULSR010000002">
    <property type="protein sequence ID" value="KAK0628403.1"/>
    <property type="molecule type" value="Genomic_DNA"/>
</dbReference>
<evidence type="ECO:0000313" key="2">
    <source>
        <dbReference type="EMBL" id="KAK0628403.1"/>
    </source>
</evidence>
<name>A0AA40C8R5_9PEZI</name>
<dbReference type="AlphaFoldDB" id="A0AA40C8R5"/>
<feature type="transmembrane region" description="Helical" evidence="1">
    <location>
        <begin position="32"/>
        <end position="55"/>
    </location>
</feature>
<dbReference type="Pfam" id="PF12505">
    <property type="entry name" value="DUF3712"/>
    <property type="match status" value="1"/>
</dbReference>